<evidence type="ECO:0000256" key="3">
    <source>
        <dbReference type="ARBA" id="ARBA00022452"/>
    </source>
</evidence>
<name>A0A6G8ZX94_9BRAD</name>
<evidence type="ECO:0000256" key="1">
    <source>
        <dbReference type="ARBA" id="ARBA00004571"/>
    </source>
</evidence>
<keyword evidence="2" id="KW-0813">Transport</keyword>
<evidence type="ECO:0000313" key="10">
    <source>
        <dbReference type="Proteomes" id="UP000500895"/>
    </source>
</evidence>
<feature type="compositionally biased region" description="Low complexity" evidence="7">
    <location>
        <begin position="63"/>
        <end position="74"/>
    </location>
</feature>
<dbReference type="GO" id="GO:0015344">
    <property type="term" value="F:siderophore uptake transmembrane transporter activity"/>
    <property type="evidence" value="ECO:0007669"/>
    <property type="project" value="TreeGrafter"/>
</dbReference>
<dbReference type="InterPro" id="IPR006311">
    <property type="entry name" value="TAT_signal"/>
</dbReference>
<dbReference type="Gene3D" id="2.40.170.20">
    <property type="entry name" value="TonB-dependent receptor, beta-barrel domain"/>
    <property type="match status" value="1"/>
</dbReference>
<dbReference type="PROSITE" id="PS51318">
    <property type="entry name" value="TAT"/>
    <property type="match status" value="1"/>
</dbReference>
<evidence type="ECO:0000256" key="4">
    <source>
        <dbReference type="ARBA" id="ARBA00022692"/>
    </source>
</evidence>
<dbReference type="GO" id="GO:0009279">
    <property type="term" value="C:cell outer membrane"/>
    <property type="evidence" value="ECO:0007669"/>
    <property type="project" value="UniProtKB-SubCell"/>
</dbReference>
<dbReference type="PANTHER" id="PTHR30069:SF49">
    <property type="entry name" value="OUTER MEMBRANE PROTEIN C"/>
    <property type="match status" value="1"/>
</dbReference>
<dbReference type="GO" id="GO:0044718">
    <property type="term" value="P:siderophore transmembrane transport"/>
    <property type="evidence" value="ECO:0007669"/>
    <property type="project" value="TreeGrafter"/>
</dbReference>
<dbReference type="InterPro" id="IPR036942">
    <property type="entry name" value="Beta-barrel_TonB_sf"/>
</dbReference>
<evidence type="ECO:0000256" key="5">
    <source>
        <dbReference type="ARBA" id="ARBA00023136"/>
    </source>
</evidence>
<keyword evidence="4" id="KW-0812">Transmembrane</keyword>
<keyword evidence="6" id="KW-0998">Cell outer membrane</keyword>
<keyword evidence="5" id="KW-0472">Membrane</keyword>
<dbReference type="SUPFAM" id="SSF56935">
    <property type="entry name" value="Porins"/>
    <property type="match status" value="1"/>
</dbReference>
<evidence type="ECO:0000313" key="9">
    <source>
        <dbReference type="EMBL" id="QIP04811.1"/>
    </source>
</evidence>
<feature type="region of interest" description="Disordered" evidence="7">
    <location>
        <begin position="41"/>
        <end position="106"/>
    </location>
</feature>
<evidence type="ECO:0000256" key="7">
    <source>
        <dbReference type="SAM" id="MobiDB-lite"/>
    </source>
</evidence>
<organism evidence="9 10">
    <name type="scientific">Bradyrhizobium symbiodeficiens</name>
    <dbReference type="NCBI Taxonomy" id="1404367"/>
    <lineage>
        <taxon>Bacteria</taxon>
        <taxon>Pseudomonadati</taxon>
        <taxon>Pseudomonadota</taxon>
        <taxon>Alphaproteobacteria</taxon>
        <taxon>Hyphomicrobiales</taxon>
        <taxon>Nitrobacteraceae</taxon>
        <taxon>Bradyrhizobium</taxon>
    </lineage>
</organism>
<comment type="subcellular location">
    <subcellularLocation>
        <location evidence="1">Cell outer membrane</location>
        <topology evidence="1">Multi-pass membrane protein</topology>
    </subcellularLocation>
</comment>
<dbReference type="RefSeq" id="WP_166466382.1">
    <property type="nucleotide sequence ID" value="NZ_CP050066.2"/>
</dbReference>
<evidence type="ECO:0000256" key="6">
    <source>
        <dbReference type="ARBA" id="ARBA00023237"/>
    </source>
</evidence>
<dbReference type="InterPro" id="IPR039426">
    <property type="entry name" value="TonB-dep_rcpt-like"/>
</dbReference>
<gene>
    <name evidence="9" type="ORF">HAV00_00460</name>
</gene>
<accession>A0A6G8ZX94</accession>
<dbReference type="PANTHER" id="PTHR30069">
    <property type="entry name" value="TONB-DEPENDENT OUTER MEMBRANE RECEPTOR"/>
    <property type="match status" value="1"/>
</dbReference>
<dbReference type="Proteomes" id="UP000500895">
    <property type="component" value="Chromosome"/>
</dbReference>
<protein>
    <submittedName>
        <fullName evidence="9">TonB-dependent receptor</fullName>
    </submittedName>
</protein>
<dbReference type="EMBL" id="CP050066">
    <property type="protein sequence ID" value="QIP04811.1"/>
    <property type="molecule type" value="Genomic_DNA"/>
</dbReference>
<keyword evidence="3" id="KW-1134">Transmembrane beta strand</keyword>
<keyword evidence="9" id="KW-0675">Receptor</keyword>
<reference evidence="9 10" key="1">
    <citation type="journal article" date="2020" name="Int. J. Syst. Evol. Microbiol.">
        <title>Description and complete genome sequences of Bradyrhizobium symbiodeficiens sp. nov., a non-symbiotic bacterium associated with legumes native to Canada.</title>
        <authorList>
            <person name="Bromfield E.S.P."/>
            <person name="Cloutier S."/>
            <person name="Nguyen H.D.T."/>
        </authorList>
    </citation>
    <scope>NUCLEOTIDE SEQUENCE [LARGE SCALE GENOMIC DNA]</scope>
    <source>
        <strain evidence="9 10">101S1MB</strain>
    </source>
</reference>
<evidence type="ECO:0000256" key="2">
    <source>
        <dbReference type="ARBA" id="ARBA00022448"/>
    </source>
</evidence>
<proteinExistence type="predicted"/>
<feature type="signal peptide" evidence="8">
    <location>
        <begin position="1"/>
        <end position="38"/>
    </location>
</feature>
<dbReference type="AlphaFoldDB" id="A0A6G8ZX94"/>
<evidence type="ECO:0000256" key="8">
    <source>
        <dbReference type="SAM" id="SignalP"/>
    </source>
</evidence>
<keyword evidence="8" id="KW-0732">Signal</keyword>
<feature type="compositionally biased region" description="Polar residues" evidence="7">
    <location>
        <begin position="75"/>
        <end position="90"/>
    </location>
</feature>
<feature type="chain" id="PRO_5026282941" evidence="8">
    <location>
        <begin position="39"/>
        <end position="763"/>
    </location>
</feature>
<sequence>MSNTSTNLRRSILAATTALISPALLGVASLLPPFAATASAQSAERLPPVTVNSAQQRKRKPRAVVTAAPPAATRNGSTAAPDQGASSPPASVTLPPTAGYDRGLSSSDSASLVTDLPGGAAWGAGGVSSLPAINGFGADRLQVAVNSMLISPACPNEMNPPLSFVNPAMIAKMRAYLGVGPVSVGGDYIGSRIDVTTAPPAFVPAQAGWVTSAQLSSFFRSNGNAYGVDATATMANHDTSITYTGGWVRAGDYKAGDGTTVKSTLYETQNHSISISKQTFGNLFTFQVGGQFIPYQGYVNQYMDMVYNRGLYANGRYEGVFDWGKFEASAFVHQIRHTMGFIAPDKVGDMPMDTKGLDGGYALKATVALSGHDLLRIGNELALNRLDDWWSPVAGSMMMSPNTFININGGTRDRVGTFVEWERHWDRQWTSIVGLRNDVVWMNTGNVQGYNDMDYGADAAAFNAVNRARTDIHVDGSALLRYEPNDISQYEFGFARKTRSPNLYERYAWSTNAMAMQMIGWFGDGNGYVGNLDLEPEKAHTISFTAGWHDPAQRVWDVKVTPYASYVQDYIDVDRCATASCLASNPANLTTNTGFVYLRFANHDATLYGVNVEGRLTVWDDAVYGQGQLRGLIGYVRGQRTDGVDLYHMMPVNAKLALDHRLGGWTNSVELQLVGSKDQVSRVHNELTTPSYALVNLRTGYQWQHVRLDLGIDNLFNQNYYLPLGGANLVDYKVVSMMGSSAAYGYNVKGQGRSFNARLGISF</sequence>